<evidence type="ECO:0000313" key="2">
    <source>
        <dbReference type="EMBL" id="RIQ18319.1"/>
    </source>
</evidence>
<sequence>MTDPTHKAVNDPEEHADQPGQNLVTRDHEVIRRWAESRGAVPAGTPDVTGAAVSPSTLQLAMPGADARADEVSWDRWFESFDRYDLRFQYREAEADGTTSTYWSLDASDREEG</sequence>
<comment type="caution">
    <text evidence="2">The sequence shown here is derived from an EMBL/GenBank/DDBJ whole genome shotgun (WGS) entry which is preliminary data.</text>
</comment>
<proteinExistence type="predicted"/>
<dbReference type="EMBL" id="QUAL01000189">
    <property type="protein sequence ID" value="RIQ18319.1"/>
    <property type="molecule type" value="Genomic_DNA"/>
</dbReference>
<organism evidence="2 3">
    <name type="scientific">Jiangella rhizosphaerae</name>
    <dbReference type="NCBI Taxonomy" id="2293569"/>
    <lineage>
        <taxon>Bacteria</taxon>
        <taxon>Bacillati</taxon>
        <taxon>Actinomycetota</taxon>
        <taxon>Actinomycetes</taxon>
        <taxon>Jiangellales</taxon>
        <taxon>Jiangellaceae</taxon>
        <taxon>Jiangella</taxon>
    </lineage>
</organism>
<gene>
    <name evidence="2" type="ORF">DY240_21370</name>
</gene>
<keyword evidence="3" id="KW-1185">Reference proteome</keyword>
<feature type="compositionally biased region" description="Basic and acidic residues" evidence="1">
    <location>
        <begin position="1"/>
        <end position="17"/>
    </location>
</feature>
<reference evidence="2 3" key="1">
    <citation type="submission" date="2018-09" db="EMBL/GenBank/DDBJ databases">
        <title>Isolation, diversity and antifungal activity of actinobacteria from wheat.</title>
        <authorList>
            <person name="Han C."/>
        </authorList>
    </citation>
    <scope>NUCLEOTIDE SEQUENCE [LARGE SCALE GENOMIC DNA]</scope>
    <source>
        <strain evidence="2 3">NEAU-YY265</strain>
    </source>
</reference>
<dbReference type="OrthoDB" id="9808866at2"/>
<evidence type="ECO:0000256" key="1">
    <source>
        <dbReference type="SAM" id="MobiDB-lite"/>
    </source>
</evidence>
<dbReference type="Proteomes" id="UP000284057">
    <property type="component" value="Unassembled WGS sequence"/>
</dbReference>
<name>A0A418KLC2_9ACTN</name>
<protein>
    <submittedName>
        <fullName evidence="2">Uncharacterized protein</fullName>
    </submittedName>
</protein>
<accession>A0A418KLC2</accession>
<dbReference type="AlphaFoldDB" id="A0A418KLC2"/>
<dbReference type="RefSeq" id="WP_119661869.1">
    <property type="nucleotide sequence ID" value="NZ_QUAL01000189.1"/>
</dbReference>
<evidence type="ECO:0000313" key="3">
    <source>
        <dbReference type="Proteomes" id="UP000284057"/>
    </source>
</evidence>
<feature type="region of interest" description="Disordered" evidence="1">
    <location>
        <begin position="1"/>
        <end position="25"/>
    </location>
</feature>